<dbReference type="InterPro" id="IPR056884">
    <property type="entry name" value="NPHP3-like_N"/>
</dbReference>
<evidence type="ECO:0000256" key="7">
    <source>
        <dbReference type="PROSITE-ProRule" id="PRU00221"/>
    </source>
</evidence>
<dbReference type="InterPro" id="IPR016181">
    <property type="entry name" value="Acyl_CoA_acyltransferase"/>
</dbReference>
<comment type="caution">
    <text evidence="11">The sequence shown here is derived from an EMBL/GenBank/DDBJ whole genome shotgun (WGS) entry which is preliminary data.</text>
</comment>
<evidence type="ECO:0000313" key="11">
    <source>
        <dbReference type="EMBL" id="RSL91692.1"/>
    </source>
</evidence>
<keyword evidence="3" id="KW-0175">Coiled coil</keyword>
<feature type="region of interest" description="Disordered" evidence="8">
    <location>
        <begin position="212"/>
        <end position="253"/>
    </location>
</feature>
<dbReference type="SUPFAM" id="SSF55729">
    <property type="entry name" value="Acyl-CoA N-acyltransferases (Nat)"/>
    <property type="match status" value="1"/>
</dbReference>
<feature type="repeat" description="WD" evidence="7">
    <location>
        <begin position="1312"/>
        <end position="1353"/>
    </location>
</feature>
<name>A0A428SPI0_9HYPO</name>
<dbReference type="InterPro" id="IPR015943">
    <property type="entry name" value="WD40/YVTN_repeat-like_dom_sf"/>
</dbReference>
<evidence type="ECO:0000256" key="8">
    <source>
        <dbReference type="SAM" id="MobiDB-lite"/>
    </source>
</evidence>
<dbReference type="Gene3D" id="3.40.50.300">
    <property type="entry name" value="P-loop containing nucleotide triphosphate hydrolases"/>
    <property type="match status" value="1"/>
</dbReference>
<dbReference type="Gene3D" id="3.40.630.30">
    <property type="match status" value="1"/>
</dbReference>
<dbReference type="EMBL" id="NIZV01000403">
    <property type="protein sequence ID" value="RSL91692.1"/>
    <property type="molecule type" value="Genomic_DNA"/>
</dbReference>
<dbReference type="PROSITE" id="PS51186">
    <property type="entry name" value="GNAT"/>
    <property type="match status" value="1"/>
</dbReference>
<dbReference type="PROSITE" id="PS50294">
    <property type="entry name" value="WD_REPEATS_REGION"/>
    <property type="match status" value="3"/>
</dbReference>
<dbReference type="InterPro" id="IPR001680">
    <property type="entry name" value="WD40_rpt"/>
</dbReference>
<dbReference type="PROSITE" id="PS50082">
    <property type="entry name" value="WD_REPEATS_2"/>
    <property type="match status" value="4"/>
</dbReference>
<dbReference type="SMART" id="SM00320">
    <property type="entry name" value="WD40"/>
    <property type="match status" value="7"/>
</dbReference>
<dbReference type="GO" id="GO:0016747">
    <property type="term" value="F:acyltransferase activity, transferring groups other than amino-acyl groups"/>
    <property type="evidence" value="ECO:0007669"/>
    <property type="project" value="InterPro"/>
</dbReference>
<evidence type="ECO:0000256" key="4">
    <source>
        <dbReference type="ARBA" id="ARBA00038415"/>
    </source>
</evidence>
<feature type="repeat" description="WD" evidence="7">
    <location>
        <begin position="1178"/>
        <end position="1218"/>
    </location>
</feature>
<keyword evidence="12" id="KW-1185">Reference proteome</keyword>
<proteinExistence type="inferred from homology"/>
<evidence type="ECO:0000256" key="1">
    <source>
        <dbReference type="ARBA" id="ARBA00022574"/>
    </source>
</evidence>
<accession>A0A428SPI0</accession>
<dbReference type="InterPro" id="IPR000182">
    <property type="entry name" value="GNAT_dom"/>
</dbReference>
<dbReference type="InterPro" id="IPR007111">
    <property type="entry name" value="NACHT_NTPase"/>
</dbReference>
<evidence type="ECO:0000259" key="9">
    <source>
        <dbReference type="PROSITE" id="PS50837"/>
    </source>
</evidence>
<reference evidence="11 12" key="1">
    <citation type="submission" date="2017-06" db="EMBL/GenBank/DDBJ databases">
        <title>Cmopartive genomic analysis of Ambrosia Fusariam Clade fungi.</title>
        <authorList>
            <person name="Stajich J.E."/>
            <person name="Carrillo J."/>
            <person name="Kijimoto T."/>
            <person name="Eskalen A."/>
            <person name="O'Donnell K."/>
            <person name="Kasson M."/>
        </authorList>
    </citation>
    <scope>NUCLEOTIDE SEQUENCE [LARGE SCALE GENOMIC DNA]</scope>
    <source>
        <strain evidence="11 12">NRRL 20438</strain>
    </source>
</reference>
<dbReference type="PROSITE" id="PS50837">
    <property type="entry name" value="NACHT"/>
    <property type="match status" value="1"/>
</dbReference>
<dbReference type="GO" id="GO:0005634">
    <property type="term" value="C:nucleus"/>
    <property type="evidence" value="ECO:0007669"/>
    <property type="project" value="TreeGrafter"/>
</dbReference>
<sequence>MLIRNATREDIPAAGAVAAAAYIDDEQDAFMFPGRLKYPQRYLKTKESIVRHGMEDPTATVIVVVLEEGDGGWSGKPDIVGFCIWFREDGDEKSDEAEEVEKKALLSRIKSFITDSEIYQYTSDLLDPLVSAQNASIMARTCRLPSSNNYFRPRIDNLPQYGIMDIAVDPAFQGRGIARMLVEWGINKAKEEGVPIELSATPAGSGLYAKLGFEKTPSPSSQSHRSARLTAPSQVASNARNSAPSFTTNAHVPSTATLPSSVIAKAPSTAPIDKRQSEQRMTPKDADAIFQELWDAALDKARESEEDRHVSEIIDTFTAKAIGDSGNEPLGSRELATVIKDEMEHEINSQYHDGNTPRFVKKVISALTKFAVLGDVAVSVDPVHAALPWVAVRLVLMTIAAGSELREKLLGGLARVTSLFLQCNMYQRIYMDSDLATAALPEDTLDHLKTAIVEAYSSSLRFLGFSVYQQRQNARFVKAPFQLGDAANYLGDMDQAGGQLNQAGDVCEKLCSFQDRATTQDVLRLVSDVRKTLQEPPKIVYHVYQEGLLSKLPTAGAAFDHFDNQADVACHPNTRVELLKTIYEWTHEPQSPRVFWLQGLAGTGKSTISHTVARELKGDALGASFFFKRGDGERDNARHLFTTIAYQLARKLPLLCKHICDAIENEPRMVEGYLSVQFQGLILDPLKKLQDGGFTRTLLVVIDALDECEQETHREAIIDLLTKSQLRNLKVFITSRPEFDIRTRFSYANGTYRDLVLHRVDEHVVEHDIRVVLEYHMSKFRREYNQVSGKDSHLADDWPGNKRLQKLVKMCTPLFISVATFLRLLRLWPEGPDTIVNFFLENPATSTSEYGKLYYPVLSRMMELVPIFYRDKFRATFKQVIGSVILLASPLGASPLSRLLKISIQEVDGQLRYLRSVLDLPDENSPMSPIRLFHLSFRDFLVHETDAGEFRVDEAKAHQRLATHCLDVLSETLKADIYGLVSPGKDRSSIKKTTLLKRLPSEAQYASISWVHHVKESECRIKDGSPAHQFMLKYFLNWLESLSLMHKLSEASRLIDDLQQVTDVEDGIKLSRFLKDARRFVFASRAMVDRTPLQLYMSALVFAPKASLVRQTFESKIPQWLVQLPLVESDWSACLHEFGAGRETTHCVTFLANGRVAMTNATNINIIDPENGTYIHTLYHNRGRVLALAVSPDGRLASASSEGTVRIWDPKNSECLGTYLVSDTTDTSSMAFSASGHYLSVVTKEHKGRLIDSHTCDMVLVYACNLRRNSVGDPAVKSERFSNDGKWLALSRNRTIKLFEWETARDTKWQYLTSPQRAISKMDFSADGNVLYSASYENTVVLWDTATGQCLRTIECPCTAITAVVCSRDRVAVGSTRGNVAILNLDEGSQTQILPGHESATGSLAFSPDGELLASFANGSSAKIWDLTVPTSETGEGHIEPVREIAFASSFKLVVSSDLVRKITIWDVRQGTRKEKLTFNGLTAMATAERASLLGVGLRGQVQIIDLDTMSTTHTLATSFDWVRSLSFTPDGRRLAAASSPREGLETQSAVQIWDMKDPDAGHVGILPIDDTGKVDSVALSPDGERVLFVNISTDECWTTDFRDVSVAGFSSDGRHVIAGRRRWAGKIWDSKTGQFLREWSDLGFLTHDCCKFQPSFFRVEAALSEPASSLFPSGEDHMSRYHVSQDGRWLVRDGEKVLWLPLEYAASCAATKGSMVVIGSRRGRVIVIGLE</sequence>
<dbReference type="SUPFAM" id="SSF117289">
    <property type="entry name" value="Nucleoporin domain"/>
    <property type="match status" value="1"/>
</dbReference>
<dbReference type="PANTHER" id="PTHR22847:SF637">
    <property type="entry name" value="WD REPEAT DOMAIN 5B"/>
    <property type="match status" value="1"/>
</dbReference>
<dbReference type="Proteomes" id="UP000288429">
    <property type="component" value="Unassembled WGS sequence"/>
</dbReference>
<evidence type="ECO:0000313" key="12">
    <source>
        <dbReference type="Proteomes" id="UP000288429"/>
    </source>
</evidence>
<feature type="repeat" description="WD" evidence="7">
    <location>
        <begin position="1435"/>
        <end position="1476"/>
    </location>
</feature>
<dbReference type="Pfam" id="PF24883">
    <property type="entry name" value="NPHP3_N"/>
    <property type="match status" value="1"/>
</dbReference>
<dbReference type="Gene3D" id="2.130.10.10">
    <property type="entry name" value="YVTN repeat-like/Quinoprotein amine dehydrogenase"/>
    <property type="match status" value="3"/>
</dbReference>
<evidence type="ECO:0000259" key="10">
    <source>
        <dbReference type="PROSITE" id="PS51186"/>
    </source>
</evidence>
<keyword evidence="2" id="KW-0677">Repeat</keyword>
<comment type="function">
    <text evidence="6">Involved in mitochondrial fission. Acts as an adapter protein required to form mitochondrial fission complexes. Formation of these complexes is required to promote constriction and fission of the mitochondrial compartment at a late step in mitochondrial division.</text>
</comment>
<dbReference type="SUPFAM" id="SSF82171">
    <property type="entry name" value="DPP6 N-terminal domain-like"/>
    <property type="match status" value="1"/>
</dbReference>
<comment type="similarity">
    <text evidence="4">Belongs to the WD repeat MDV1/CAF4 family.</text>
</comment>
<evidence type="ECO:0000256" key="6">
    <source>
        <dbReference type="ARBA" id="ARBA00043913"/>
    </source>
</evidence>
<feature type="repeat" description="WD" evidence="7">
    <location>
        <begin position="1394"/>
        <end position="1427"/>
    </location>
</feature>
<dbReference type="Pfam" id="PF13508">
    <property type="entry name" value="Acetyltransf_7"/>
    <property type="match status" value="1"/>
</dbReference>
<dbReference type="CDD" id="cd04301">
    <property type="entry name" value="NAT_SF"/>
    <property type="match status" value="1"/>
</dbReference>
<protein>
    <recommendedName>
        <fullName evidence="5">Mitochondrial division protein 1</fullName>
    </recommendedName>
</protein>
<organism evidence="11 12">
    <name type="scientific">Fusarium ambrosium</name>
    <dbReference type="NCBI Taxonomy" id="131363"/>
    <lineage>
        <taxon>Eukaryota</taxon>
        <taxon>Fungi</taxon>
        <taxon>Dikarya</taxon>
        <taxon>Ascomycota</taxon>
        <taxon>Pezizomycotina</taxon>
        <taxon>Sordariomycetes</taxon>
        <taxon>Hypocreomycetidae</taxon>
        <taxon>Hypocreales</taxon>
        <taxon>Nectriaceae</taxon>
        <taxon>Fusarium</taxon>
        <taxon>Fusarium solani species complex</taxon>
    </lineage>
</organism>
<evidence type="ECO:0000256" key="3">
    <source>
        <dbReference type="ARBA" id="ARBA00023054"/>
    </source>
</evidence>
<gene>
    <name evidence="11" type="ORF">CDV31_015404</name>
</gene>
<feature type="domain" description="NACHT" evidence="9">
    <location>
        <begin position="593"/>
        <end position="737"/>
    </location>
</feature>
<keyword evidence="1 7" id="KW-0853">WD repeat</keyword>
<dbReference type="PANTHER" id="PTHR22847">
    <property type="entry name" value="WD40 REPEAT PROTEIN"/>
    <property type="match status" value="1"/>
</dbReference>
<feature type="domain" description="N-acetyltransferase" evidence="10">
    <location>
        <begin position="84"/>
        <end position="232"/>
    </location>
</feature>
<evidence type="ECO:0000256" key="2">
    <source>
        <dbReference type="ARBA" id="ARBA00022737"/>
    </source>
</evidence>
<evidence type="ECO:0000256" key="5">
    <source>
        <dbReference type="ARBA" id="ARBA00039789"/>
    </source>
</evidence>
<dbReference type="SUPFAM" id="SSF52540">
    <property type="entry name" value="P-loop containing nucleoside triphosphate hydrolases"/>
    <property type="match status" value="1"/>
</dbReference>
<dbReference type="Pfam" id="PF00400">
    <property type="entry name" value="WD40"/>
    <property type="match status" value="3"/>
</dbReference>
<dbReference type="InterPro" id="IPR027417">
    <property type="entry name" value="P-loop_NTPase"/>
</dbReference>
<feature type="compositionally biased region" description="Polar residues" evidence="8">
    <location>
        <begin position="231"/>
        <end position="253"/>
    </location>
</feature>